<dbReference type="GO" id="GO:0046872">
    <property type="term" value="F:metal ion binding"/>
    <property type="evidence" value="ECO:0007669"/>
    <property type="project" value="UniProtKB-KW"/>
</dbReference>
<keyword evidence="8" id="KW-1185">Reference proteome</keyword>
<evidence type="ECO:0000259" key="6">
    <source>
        <dbReference type="PROSITE" id="PS51007"/>
    </source>
</evidence>
<dbReference type="Proteomes" id="UP000219559">
    <property type="component" value="Unassembled WGS sequence"/>
</dbReference>
<dbReference type="InterPro" id="IPR019734">
    <property type="entry name" value="TPR_rpt"/>
</dbReference>
<dbReference type="SUPFAM" id="SSF48452">
    <property type="entry name" value="TPR-like"/>
    <property type="match status" value="1"/>
</dbReference>
<evidence type="ECO:0000313" key="8">
    <source>
        <dbReference type="Proteomes" id="UP000219559"/>
    </source>
</evidence>
<name>A0A2A4G590_9FLAO</name>
<dbReference type="AlphaFoldDB" id="A0A2A4G590"/>
<feature type="repeat" description="TPR" evidence="4">
    <location>
        <begin position="607"/>
        <end position="640"/>
    </location>
</feature>
<dbReference type="Gene3D" id="1.25.40.10">
    <property type="entry name" value="Tetratricopeptide repeat domain"/>
    <property type="match status" value="1"/>
</dbReference>
<evidence type="ECO:0000256" key="2">
    <source>
        <dbReference type="ARBA" id="ARBA00022729"/>
    </source>
</evidence>
<evidence type="ECO:0000256" key="5">
    <source>
        <dbReference type="PROSITE-ProRule" id="PRU00433"/>
    </source>
</evidence>
<reference evidence="7 8" key="1">
    <citation type="submission" date="2017-04" db="EMBL/GenBank/DDBJ databases">
        <title>A new member of the family Flavobacteriaceae isolated from ascidians.</title>
        <authorList>
            <person name="Chen L."/>
        </authorList>
    </citation>
    <scope>NUCLEOTIDE SEQUENCE [LARGE SCALE GENOMIC DNA]</scope>
    <source>
        <strain evidence="7 8">HQA918</strain>
    </source>
</reference>
<keyword evidence="4" id="KW-0802">TPR repeat</keyword>
<dbReference type="GO" id="GO:0009055">
    <property type="term" value="F:electron transfer activity"/>
    <property type="evidence" value="ECO:0007669"/>
    <property type="project" value="InterPro"/>
</dbReference>
<dbReference type="Pfam" id="PF09699">
    <property type="entry name" value="Paired_CXXCH_1"/>
    <property type="match status" value="1"/>
</dbReference>
<accession>A0A2A4G590</accession>
<feature type="repeat" description="TPR" evidence="4">
    <location>
        <begin position="709"/>
        <end position="742"/>
    </location>
</feature>
<dbReference type="InterPro" id="IPR023155">
    <property type="entry name" value="Cyt_c-552/4"/>
</dbReference>
<feature type="domain" description="Cytochrome c" evidence="6">
    <location>
        <begin position="381"/>
        <end position="499"/>
    </location>
</feature>
<dbReference type="GO" id="GO:0020037">
    <property type="term" value="F:heme binding"/>
    <property type="evidence" value="ECO:0007669"/>
    <property type="project" value="InterPro"/>
</dbReference>
<keyword evidence="2" id="KW-0732">Signal</keyword>
<dbReference type="InterPro" id="IPR011990">
    <property type="entry name" value="TPR-like_helical_dom_sf"/>
</dbReference>
<sequence>MFITRPHSLVLRLIRLLSQLSLFFLLLFSCTDKKESYSKKGAGEDPNIYGMKADADFLGDGKCKECHQEEYSEWEGSHHQMSMLLADSISVKAPFQGEIFDSQGVRSTFCSKPDGFYVTTEGPDGKPADYKIEYTFGIAPLQQYIVKFPDGHYQCLRTAWDTEKGEWFDLYPDFKVVHSEWLHWTKGGLNWNTMCSDCHSTNVRKNYKADTHSYDTQYALINVSCEACHGPGKSHVAEVERLGDAYEPNGSFQMTMATPPKQLVDQCARCHVLREQVTDGFDYKGSLLDHYFPRLIDTLTYFPDGQILGEDYVYGSFVQSKMYHNNVSCKDCHNSHSLALKAEGNALCLQCHESSTYDTERHHFHSMGQEGAACINCHMPGRIYMGNDFRRDHSFRVPRPDQSIAYGTPNACMDCHAEKGNAWAWEAYKKWYGEAPEGHFSDLLAAGLTAPNGSQLLKKLAQDTLQPDIARASAIHGMHENALSEAEIQGVLAFLKDDAAVVRGATLDFFGEQENSSYTNHFWPLLKDAKRAVRVKAYFALAGQQSVPKGYEEAYKKVGEEFAHYLKATSDFVGGRVKQANYHLKKGKLAQAIASYESAQRLDALDNNVRMTLGNLYYRNKQYDKAEKAFRTIIEQEPEFGATYFTYALLLAEQERFNEAAQQLESSIARAPDNQRAYYNLCLIYDRIGEKELAYTTALKGLEKQENNVDLMYTLAFLYHKNGDSKKARPWVVKLIRLQPENQQFRAFLNEIDYGE</sequence>
<dbReference type="Pfam" id="PF13435">
    <property type="entry name" value="Cytochrome_C554"/>
    <property type="match status" value="2"/>
</dbReference>
<protein>
    <recommendedName>
        <fullName evidence="6">Cytochrome c domain-containing protein</fullName>
    </recommendedName>
</protein>
<dbReference type="EMBL" id="NBWU01000005">
    <property type="protein sequence ID" value="PCE63603.1"/>
    <property type="molecule type" value="Genomic_DNA"/>
</dbReference>
<proteinExistence type="predicted"/>
<evidence type="ECO:0000256" key="4">
    <source>
        <dbReference type="PROSITE-ProRule" id="PRU00339"/>
    </source>
</evidence>
<evidence type="ECO:0000256" key="1">
    <source>
        <dbReference type="ARBA" id="ARBA00022723"/>
    </source>
</evidence>
<dbReference type="InterPro" id="IPR051829">
    <property type="entry name" value="Multiheme_Cytochr_ET"/>
</dbReference>
<gene>
    <name evidence="7" type="ORF">B7P33_14395</name>
</gene>
<dbReference type="InterPro" id="IPR036280">
    <property type="entry name" value="Multihaem_cyt_sf"/>
</dbReference>
<dbReference type="InterPro" id="IPR010177">
    <property type="entry name" value="Paired_CXXCH_1"/>
</dbReference>
<dbReference type="SMART" id="SM00028">
    <property type="entry name" value="TPR"/>
    <property type="match status" value="5"/>
</dbReference>
<dbReference type="PROSITE" id="PS51007">
    <property type="entry name" value="CYTC"/>
    <property type="match status" value="1"/>
</dbReference>
<keyword evidence="1 5" id="KW-0479">Metal-binding</keyword>
<dbReference type="Pfam" id="PF13432">
    <property type="entry name" value="TPR_16"/>
    <property type="match status" value="2"/>
</dbReference>
<dbReference type="OrthoDB" id="9814800at2"/>
<evidence type="ECO:0000313" key="7">
    <source>
        <dbReference type="EMBL" id="PCE63603.1"/>
    </source>
</evidence>
<dbReference type="PROSITE" id="PS51257">
    <property type="entry name" value="PROKAR_LIPOPROTEIN"/>
    <property type="match status" value="1"/>
</dbReference>
<organism evidence="7 8">
    <name type="scientific">Sediminicola luteus</name>
    <dbReference type="NCBI Taxonomy" id="319238"/>
    <lineage>
        <taxon>Bacteria</taxon>
        <taxon>Pseudomonadati</taxon>
        <taxon>Bacteroidota</taxon>
        <taxon>Flavobacteriia</taxon>
        <taxon>Flavobacteriales</taxon>
        <taxon>Flavobacteriaceae</taxon>
        <taxon>Sediminicola</taxon>
    </lineage>
</organism>
<dbReference type="PROSITE" id="PS50005">
    <property type="entry name" value="TPR"/>
    <property type="match status" value="2"/>
</dbReference>
<dbReference type="RefSeq" id="WP_097443556.1">
    <property type="nucleotide sequence ID" value="NZ_NBWU01000005.1"/>
</dbReference>
<keyword evidence="5" id="KW-0349">Heme</keyword>
<dbReference type="SUPFAM" id="SSF48695">
    <property type="entry name" value="Multiheme cytochromes"/>
    <property type="match status" value="1"/>
</dbReference>
<keyword evidence="3 5" id="KW-0408">Iron</keyword>
<dbReference type="Gene3D" id="1.10.1130.10">
    <property type="entry name" value="Flavocytochrome C3, Chain A"/>
    <property type="match status" value="3"/>
</dbReference>
<comment type="caution">
    <text evidence="7">The sequence shown here is derived from an EMBL/GenBank/DDBJ whole genome shotgun (WGS) entry which is preliminary data.</text>
</comment>
<dbReference type="PANTHER" id="PTHR35038:SF8">
    <property type="entry name" value="C-TYPE POLYHEME CYTOCHROME OMCC"/>
    <property type="match status" value="1"/>
</dbReference>
<dbReference type="InterPro" id="IPR009056">
    <property type="entry name" value="Cyt_c-like_dom"/>
</dbReference>
<evidence type="ECO:0000256" key="3">
    <source>
        <dbReference type="ARBA" id="ARBA00023004"/>
    </source>
</evidence>
<dbReference type="PANTHER" id="PTHR35038">
    <property type="entry name" value="DISSIMILATORY SULFITE REDUCTASE SIRA"/>
    <property type="match status" value="1"/>
</dbReference>
<dbReference type="Pfam" id="PF13431">
    <property type="entry name" value="TPR_17"/>
    <property type="match status" value="1"/>
</dbReference>